<dbReference type="Proteomes" id="UP001321473">
    <property type="component" value="Unassembled WGS sequence"/>
</dbReference>
<proteinExistence type="predicted"/>
<organism evidence="3 4">
    <name type="scientific">Amblyomma americanum</name>
    <name type="common">Lone star tick</name>
    <dbReference type="NCBI Taxonomy" id="6943"/>
    <lineage>
        <taxon>Eukaryota</taxon>
        <taxon>Metazoa</taxon>
        <taxon>Ecdysozoa</taxon>
        <taxon>Arthropoda</taxon>
        <taxon>Chelicerata</taxon>
        <taxon>Arachnida</taxon>
        <taxon>Acari</taxon>
        <taxon>Parasitiformes</taxon>
        <taxon>Ixodida</taxon>
        <taxon>Ixodoidea</taxon>
        <taxon>Ixodidae</taxon>
        <taxon>Amblyomminae</taxon>
        <taxon>Amblyomma</taxon>
    </lineage>
</organism>
<dbReference type="Gene3D" id="2.30.42.10">
    <property type="match status" value="2"/>
</dbReference>
<evidence type="ECO:0000256" key="1">
    <source>
        <dbReference type="SAM" id="MobiDB-lite"/>
    </source>
</evidence>
<sequence>MTGRQEFSVVLTKRGDRGICVQVCTCRILTLRGTSTTCAAKVFTVALRKSPDCGLGLGILKDGGGASEPGFVRVHELYPGKPAQLCGRLRTGDVILKVNGVRLLGKSTAQALEILRAASGLVTLTIYRQQPEENGNLSVSNLNHCSRTEPEGIAGKEDTNSTRPTSRHARPLSSYLGTGLLSDSTAVLSSPEPPLYANLQPVAPLPKPRLRKSQAQPPSAVVRHLAEPCDFDVVTDGRVFGDLHNGGFCGEKLPHENAAGEPTSQRRRHNSVGTTVAAAGRSSSSSATLLFDDALNGLARHGSSRTVRSCFNSAMFADSCGGDDAGLTRWRDTVLMEESDDSGLSHLRGPVEASRAGEAKLIDAPSLEIECVSVKLNRGWHTKLGFSLQDCDPGARDTPNAPVVKAVYAGSLASRDGRIRVGDFLIQVNGCDFIGCCAKDAVDYIKKCGGVLQLLFIRVHKSHAARDSGEQDK</sequence>
<dbReference type="AlphaFoldDB" id="A0AAQ4EQP2"/>
<dbReference type="InterPro" id="IPR036034">
    <property type="entry name" value="PDZ_sf"/>
</dbReference>
<evidence type="ECO:0000259" key="2">
    <source>
        <dbReference type="PROSITE" id="PS50106"/>
    </source>
</evidence>
<comment type="caution">
    <text evidence="3">The sequence shown here is derived from an EMBL/GenBank/DDBJ whole genome shotgun (WGS) entry which is preliminary data.</text>
</comment>
<dbReference type="EMBL" id="JARKHS020012251">
    <property type="protein sequence ID" value="KAK8777072.1"/>
    <property type="molecule type" value="Genomic_DNA"/>
</dbReference>
<dbReference type="SMART" id="SM00228">
    <property type="entry name" value="PDZ"/>
    <property type="match status" value="2"/>
</dbReference>
<dbReference type="InterPro" id="IPR001478">
    <property type="entry name" value="PDZ"/>
</dbReference>
<evidence type="ECO:0000313" key="4">
    <source>
        <dbReference type="Proteomes" id="UP001321473"/>
    </source>
</evidence>
<feature type="compositionally biased region" description="Basic and acidic residues" evidence="1">
    <location>
        <begin position="146"/>
        <end position="160"/>
    </location>
</feature>
<keyword evidence="4" id="KW-1185">Reference proteome</keyword>
<dbReference type="SUPFAM" id="SSF50156">
    <property type="entry name" value="PDZ domain-like"/>
    <property type="match status" value="2"/>
</dbReference>
<dbReference type="InterPro" id="IPR041489">
    <property type="entry name" value="PDZ_6"/>
</dbReference>
<dbReference type="InterPro" id="IPR052074">
    <property type="entry name" value="NonRcpt_TyrProt_Phosphatase"/>
</dbReference>
<dbReference type="Pfam" id="PF17820">
    <property type="entry name" value="PDZ_6"/>
    <property type="match status" value="1"/>
</dbReference>
<dbReference type="PROSITE" id="PS50106">
    <property type="entry name" value="PDZ"/>
    <property type="match status" value="2"/>
</dbReference>
<reference evidence="3 4" key="1">
    <citation type="journal article" date="2023" name="Arcadia Sci">
        <title>De novo assembly of a long-read Amblyomma americanum tick genome.</title>
        <authorList>
            <person name="Chou S."/>
            <person name="Poskanzer K.E."/>
            <person name="Rollins M."/>
            <person name="Thuy-Boun P.S."/>
        </authorList>
    </citation>
    <scope>NUCLEOTIDE SEQUENCE [LARGE SCALE GENOMIC DNA]</scope>
    <source>
        <strain evidence="3">F_SG_1</strain>
        <tissue evidence="3">Salivary glands</tissue>
    </source>
</reference>
<protein>
    <recommendedName>
        <fullName evidence="2">PDZ domain-containing protein</fullName>
    </recommendedName>
</protein>
<name>A0AAQ4EQP2_AMBAM</name>
<feature type="domain" description="PDZ" evidence="2">
    <location>
        <begin position="44"/>
        <end position="130"/>
    </location>
</feature>
<feature type="region of interest" description="Disordered" evidence="1">
    <location>
        <begin position="137"/>
        <end position="175"/>
    </location>
</feature>
<dbReference type="Pfam" id="PF00595">
    <property type="entry name" value="PDZ"/>
    <property type="match status" value="1"/>
</dbReference>
<accession>A0AAQ4EQP2</accession>
<dbReference type="CDD" id="cd00136">
    <property type="entry name" value="PDZ_canonical"/>
    <property type="match status" value="1"/>
</dbReference>
<evidence type="ECO:0000313" key="3">
    <source>
        <dbReference type="EMBL" id="KAK8777072.1"/>
    </source>
</evidence>
<dbReference type="PANTHER" id="PTHR46900:SF2">
    <property type="entry name" value="TYROSINE-PROTEIN PHOSPHATASE NON-RECEPTOR TYPE 13"/>
    <property type="match status" value="1"/>
</dbReference>
<dbReference type="PANTHER" id="PTHR46900">
    <property type="entry name" value="TYROSINE-PROTEIN PHOSPHATASE NON-RECEPTOR TYPE 13"/>
    <property type="match status" value="1"/>
</dbReference>
<gene>
    <name evidence="3" type="ORF">V5799_029585</name>
</gene>
<feature type="domain" description="PDZ" evidence="2">
    <location>
        <begin position="373"/>
        <end position="460"/>
    </location>
</feature>